<feature type="domain" description="ANTAR" evidence="3">
    <location>
        <begin position="163"/>
        <end position="224"/>
    </location>
</feature>
<dbReference type="AlphaFoldDB" id="A0A1H9AB78"/>
<reference evidence="5" key="1">
    <citation type="submission" date="2016-10" db="EMBL/GenBank/DDBJ databases">
        <authorList>
            <person name="Varghese N."/>
            <person name="Submissions S."/>
        </authorList>
    </citation>
    <scope>NUCLEOTIDE SEQUENCE [LARGE SCALE GENOMIC DNA]</scope>
    <source>
        <strain evidence="5">CGMCC 4.6856</strain>
    </source>
</reference>
<sequence length="234" mass="24626">MDVSDVLGLVEGMSRLDDQHRVAAYAVDHVRDATGARYAEVVTAEGPGRALTVLATSDAGLTGELMRTRAETAGSSAPPDPERGLAGSVVVIEDLALASLWDEFAALAVERTPVHSAVLPYLVADERTAVVMPVSDDRPGWFTAEHEAYLRLAGGLTAQALRGLADARSLANLRSGLESRARVGTAVGVLVSRRGLSPDAAFELLRRRSMRSGEKVSVLAEQVLADGDLPDDAG</sequence>
<name>A0A1H9AB78_9ACTN</name>
<dbReference type="InterPro" id="IPR029016">
    <property type="entry name" value="GAF-like_dom_sf"/>
</dbReference>
<accession>A0A1H9AB78</accession>
<dbReference type="InterPro" id="IPR011006">
    <property type="entry name" value="CheY-like_superfamily"/>
</dbReference>
<dbReference type="STRING" id="1036181.SAMN05421756_101542"/>
<evidence type="ECO:0000313" key="5">
    <source>
        <dbReference type="Proteomes" id="UP000198504"/>
    </source>
</evidence>
<evidence type="ECO:0000256" key="1">
    <source>
        <dbReference type="ARBA" id="ARBA00023015"/>
    </source>
</evidence>
<dbReference type="SUPFAM" id="SSF52172">
    <property type="entry name" value="CheY-like"/>
    <property type="match status" value="1"/>
</dbReference>
<evidence type="ECO:0000259" key="3">
    <source>
        <dbReference type="PROSITE" id="PS50921"/>
    </source>
</evidence>
<dbReference type="Pfam" id="PF03861">
    <property type="entry name" value="ANTAR"/>
    <property type="match status" value="1"/>
</dbReference>
<evidence type="ECO:0000256" key="2">
    <source>
        <dbReference type="ARBA" id="ARBA00023163"/>
    </source>
</evidence>
<dbReference type="Proteomes" id="UP000198504">
    <property type="component" value="Unassembled WGS sequence"/>
</dbReference>
<dbReference type="Gene3D" id="3.30.450.40">
    <property type="match status" value="1"/>
</dbReference>
<dbReference type="OrthoDB" id="3683444at2"/>
<keyword evidence="5" id="KW-1185">Reference proteome</keyword>
<proteinExistence type="predicted"/>
<protein>
    <submittedName>
        <fullName evidence="4">ANTAR domain-containing protein</fullName>
    </submittedName>
</protein>
<dbReference type="EMBL" id="FOFA01000001">
    <property type="protein sequence ID" value="SEP73865.1"/>
    <property type="molecule type" value="Genomic_DNA"/>
</dbReference>
<evidence type="ECO:0000313" key="4">
    <source>
        <dbReference type="EMBL" id="SEP73865.1"/>
    </source>
</evidence>
<dbReference type="GO" id="GO:0003723">
    <property type="term" value="F:RNA binding"/>
    <property type="evidence" value="ECO:0007669"/>
    <property type="project" value="InterPro"/>
</dbReference>
<dbReference type="Gene3D" id="1.10.10.10">
    <property type="entry name" value="Winged helix-like DNA-binding domain superfamily/Winged helix DNA-binding domain"/>
    <property type="match status" value="1"/>
</dbReference>
<organism evidence="4 5">
    <name type="scientific">Microlunatus flavus</name>
    <dbReference type="NCBI Taxonomy" id="1036181"/>
    <lineage>
        <taxon>Bacteria</taxon>
        <taxon>Bacillati</taxon>
        <taxon>Actinomycetota</taxon>
        <taxon>Actinomycetes</taxon>
        <taxon>Propionibacteriales</taxon>
        <taxon>Propionibacteriaceae</taxon>
        <taxon>Microlunatus</taxon>
    </lineage>
</organism>
<dbReference type="SUPFAM" id="SSF55781">
    <property type="entry name" value="GAF domain-like"/>
    <property type="match status" value="1"/>
</dbReference>
<dbReference type="SMART" id="SM01012">
    <property type="entry name" value="ANTAR"/>
    <property type="match status" value="1"/>
</dbReference>
<dbReference type="RefSeq" id="WP_139209717.1">
    <property type="nucleotide sequence ID" value="NZ_FOFA01000001.1"/>
</dbReference>
<dbReference type="PROSITE" id="PS50921">
    <property type="entry name" value="ANTAR"/>
    <property type="match status" value="1"/>
</dbReference>
<keyword evidence="1" id="KW-0805">Transcription regulation</keyword>
<dbReference type="InterPro" id="IPR036388">
    <property type="entry name" value="WH-like_DNA-bd_sf"/>
</dbReference>
<keyword evidence="2" id="KW-0804">Transcription</keyword>
<gene>
    <name evidence="4" type="ORF">SAMN05421756_101542</name>
</gene>
<dbReference type="InterPro" id="IPR005561">
    <property type="entry name" value="ANTAR"/>
</dbReference>